<dbReference type="Proteomes" id="UP000500806">
    <property type="component" value="Chromosome"/>
</dbReference>
<keyword evidence="1" id="KW-1133">Transmembrane helix</keyword>
<feature type="transmembrane region" description="Helical" evidence="1">
    <location>
        <begin position="170"/>
        <end position="189"/>
    </location>
</feature>
<keyword evidence="1" id="KW-0812">Transmembrane</keyword>
<dbReference type="EMBL" id="CP028941">
    <property type="protein sequence ID" value="QKM62421.1"/>
    <property type="molecule type" value="Genomic_DNA"/>
</dbReference>
<dbReference type="InterPro" id="IPR007498">
    <property type="entry name" value="PqiA-like"/>
</dbReference>
<sequence length="209" mass="22809">MDLKELLVCDQCDLLLQETPLKPGGKALCSRCGAVLYRSLPLGLERSLVFSLTSATLFLVSNSFPIVTISSQGLTNSTTLLDAAYRLFNDGILSIAGLVFITTFLMPALEIMALIYLLLPVKLGRLPPGFSYAFRLIHFVKPWAMVEVFMLGLLVTITKLNAFASVEPDIGLVAFILLMISMTAAAANFDTHDFWRKVAQIKASGSRAC</sequence>
<dbReference type="KEGG" id="pani:DCO16_04710"/>
<name>A0A6M9PPW7_9BURK</name>
<organism evidence="2 3">
    <name type="scientific">Polynucleobacter antarcticus</name>
    <dbReference type="NCBI Taxonomy" id="1743162"/>
    <lineage>
        <taxon>Bacteria</taxon>
        <taxon>Pseudomonadati</taxon>
        <taxon>Pseudomonadota</taxon>
        <taxon>Betaproteobacteria</taxon>
        <taxon>Burkholderiales</taxon>
        <taxon>Burkholderiaceae</taxon>
        <taxon>Polynucleobacter</taxon>
    </lineage>
</organism>
<keyword evidence="3" id="KW-1185">Reference proteome</keyword>
<proteinExistence type="predicted"/>
<protein>
    <submittedName>
        <fullName evidence="2">Paraquat-inducible protein A</fullName>
    </submittedName>
</protein>
<accession>A0A6M9PPW7</accession>
<dbReference type="RefSeq" id="WP_173942576.1">
    <property type="nucleotide sequence ID" value="NZ_CBCSCD010000001.1"/>
</dbReference>
<reference evidence="2 3" key="1">
    <citation type="submission" date="2018-04" db="EMBL/GenBank/DDBJ databases">
        <title>Polynucleobacter sp. LimPoW16 genome.</title>
        <authorList>
            <person name="Hahn M.W."/>
        </authorList>
    </citation>
    <scope>NUCLEOTIDE SEQUENCE [LARGE SCALE GENOMIC DNA]</scope>
    <source>
        <strain evidence="2 3">LimPoW16</strain>
    </source>
</reference>
<feature type="transmembrane region" description="Helical" evidence="1">
    <location>
        <begin position="91"/>
        <end position="119"/>
    </location>
</feature>
<evidence type="ECO:0000313" key="3">
    <source>
        <dbReference type="Proteomes" id="UP000500806"/>
    </source>
</evidence>
<keyword evidence="1" id="KW-0472">Membrane</keyword>
<gene>
    <name evidence="2" type="ORF">DCO16_04710</name>
</gene>
<evidence type="ECO:0000256" key="1">
    <source>
        <dbReference type="SAM" id="Phobius"/>
    </source>
</evidence>
<evidence type="ECO:0000313" key="2">
    <source>
        <dbReference type="EMBL" id="QKM62421.1"/>
    </source>
</evidence>
<feature type="transmembrane region" description="Helical" evidence="1">
    <location>
        <begin position="139"/>
        <end position="158"/>
    </location>
</feature>
<feature type="transmembrane region" description="Helical" evidence="1">
    <location>
        <begin position="48"/>
        <end position="71"/>
    </location>
</feature>
<dbReference type="Pfam" id="PF04403">
    <property type="entry name" value="PqiA"/>
    <property type="match status" value="1"/>
</dbReference>
<dbReference type="AlphaFoldDB" id="A0A6M9PPW7"/>